<evidence type="ECO:0000313" key="2">
    <source>
        <dbReference type="EMBL" id="RNL85959.1"/>
    </source>
</evidence>
<proteinExistence type="predicted"/>
<evidence type="ECO:0000313" key="3">
    <source>
        <dbReference type="Proteomes" id="UP000267469"/>
    </source>
</evidence>
<gene>
    <name evidence="2" type="ORF">ED312_11930</name>
</gene>
<dbReference type="AlphaFoldDB" id="A0A3N0EE54"/>
<accession>A0A3N0EE54</accession>
<organism evidence="2 3">
    <name type="scientific">Sinomicrobium pectinilyticum</name>
    <dbReference type="NCBI Taxonomy" id="1084421"/>
    <lineage>
        <taxon>Bacteria</taxon>
        <taxon>Pseudomonadati</taxon>
        <taxon>Bacteroidota</taxon>
        <taxon>Flavobacteriia</taxon>
        <taxon>Flavobacteriales</taxon>
        <taxon>Flavobacteriaceae</taxon>
        <taxon>Sinomicrobium</taxon>
    </lineage>
</organism>
<reference evidence="2 3" key="1">
    <citation type="submission" date="2018-10" db="EMBL/GenBank/DDBJ databases">
        <title>Sinomicrobium pectinilyticum sp. nov., a pectinase-producing bacterium isolated from alkaline and saline soil, and emended description of the genus Sinomicrobium.</title>
        <authorList>
            <person name="Cheng B."/>
            <person name="Li C."/>
            <person name="Lai Q."/>
            <person name="Du M."/>
            <person name="Shao Z."/>
            <person name="Xu P."/>
            <person name="Yang C."/>
        </authorList>
    </citation>
    <scope>NUCLEOTIDE SEQUENCE [LARGE SCALE GENOMIC DNA]</scope>
    <source>
        <strain evidence="2 3">5DNS001</strain>
    </source>
</reference>
<dbReference type="Proteomes" id="UP000267469">
    <property type="component" value="Unassembled WGS sequence"/>
</dbReference>
<keyword evidence="3" id="KW-1185">Reference proteome</keyword>
<feature type="region of interest" description="Disordered" evidence="1">
    <location>
        <begin position="1"/>
        <end position="29"/>
    </location>
</feature>
<dbReference type="EMBL" id="RJTM01000085">
    <property type="protein sequence ID" value="RNL85959.1"/>
    <property type="molecule type" value="Genomic_DNA"/>
</dbReference>
<comment type="caution">
    <text evidence="2">The sequence shown here is derived from an EMBL/GenBank/DDBJ whole genome shotgun (WGS) entry which is preliminary data.</text>
</comment>
<dbReference type="OrthoDB" id="1081532at2"/>
<evidence type="ECO:0000256" key="1">
    <source>
        <dbReference type="SAM" id="MobiDB-lite"/>
    </source>
</evidence>
<name>A0A3N0EE54_SINP1</name>
<dbReference type="RefSeq" id="WP_123216245.1">
    <property type="nucleotide sequence ID" value="NZ_RJTM01000085.1"/>
</dbReference>
<sequence>MADKYSFYPGDQEFSDPIEEKEPGNGYPEGHLPVRYRCKQVNVTKIGGVPTFNSDIRKEYIVDYVQRESAAYCKLQDYVFQADPKDFELPLEEMKPLEYAKEDVSFQISDMGTLTAINNFRELQQRWKAFREDFIHTFFYQDIKNVNEKAAADILNAGDKEFAKESSLLKSYDKNLFYHVLFKDYRPSNTNDSLFFLSQIFHDISLEVPIVHTKALEEEDALIYRSVGELNREKINRNEMIRQYDAIYKPVIKYNFTEYDYEYRIRRKIDRKTGIITSARAILIESVKNNYELISQFDLKQIPL</sequence>
<protein>
    <submittedName>
        <fullName evidence="2">Uncharacterized protein</fullName>
    </submittedName>
</protein>